<evidence type="ECO:0000313" key="2">
    <source>
        <dbReference type="Proteomes" id="UP001061991"/>
    </source>
</evidence>
<protein>
    <submittedName>
        <fullName evidence="1">Uncharacterized protein</fullName>
    </submittedName>
</protein>
<reference evidence="1" key="1">
    <citation type="submission" date="2022-09" db="EMBL/GenBank/DDBJ databases">
        <title>Interaction between co-microsymbionts with complementary sets of symbiotic genes in legume-rhizobium systems.</title>
        <authorList>
            <person name="Safronova V."/>
            <person name="Sazanova A."/>
            <person name="Afonin A."/>
            <person name="Chirak E."/>
        </authorList>
    </citation>
    <scope>NUCLEOTIDE SEQUENCE</scope>
    <source>
        <strain evidence="1">A18/3m</strain>
    </source>
</reference>
<keyword evidence="1" id="KW-0614">Plasmid</keyword>
<dbReference type="EMBL" id="CP104971">
    <property type="protein sequence ID" value="UXN58115.1"/>
    <property type="molecule type" value="Genomic_DNA"/>
</dbReference>
<accession>A0ACD4CX10</accession>
<evidence type="ECO:0000313" key="1">
    <source>
        <dbReference type="EMBL" id="UXN58115.1"/>
    </source>
</evidence>
<sequence>MNFTAALGLGVGIAFGANGGPATGSAEIGLGIAVSVTNTVVVPIDPPETEPTPPPYTPSPTANPTPEPTPQYTPSPTANPTPEPTPQYTPSPTANPTPEPTPQYTPSPTANPTPEPTPQYTPSPTANPTPEPTPQYTPSPTANPTPEPTPPPTGPEPTPPPTGPEPTPPPTGPEPTPPPTGPEPTPPPTGPEPTPPPTGPWPPQPPTPPKDPLVLDLDGDGVELISLANSNAHFDYENDGFREKTGWLNPDDAFVIHDDNGNGAVDGISELFGSVDEDGFTALRAFDSNGDGKVDSNDADFDKLKLWRDLNGDGEFNDGEMFSLAEYGITSINVTANPGNHTEGGNSVAFEGTFTRSDGSLGRAEAVLFGTNRTISRWEMPTGFEVSDAAKNLPSLKGYGLLPDLIYAMSLDDDLRSLVQAYVIDISSLPLEEIRSRFEALLFAWSGVTNVIATDRGPNVDGREVAFLETFFGSSLADRAGSEIGTRFGASITETFDSIVNVLLTRFLTQASTSALHLGVDPHAVMATPFAPLIMLSYDGDNDHYLASVGRVVEWVITLSPSDPYAKLDYFAKAVVGLMGLEYEYFNSDRAAFRSFVMNEILALNGNDHFIAEFVGANIDGKITHAGTNGANTIVGTSNGEIFIGNQGEDILAGGAGDDVYVYTRGDGTDTITEQTSNGTADQLILNGINPANVSLVRNGNDVTIVIAESDPGAGDAGSILLKANLDEYYDTGVDKIVFADGTIWTRADLRVMLLTQASTDGNDTIFGFTNADTITGGKGDDVLNGGSGNDTYVYTRGDGNDTITEQQPPSGADQLVLNGINPANVSLMRNGSDVTIVIAESAPGAGDAGSILLKANLDDYYDTGVEKVIFADGTIWTRSDLKVMLLASTEGNDTITGFNTADTLTGGKGDDVLNGGSGNDTYVYTRGDGNDTIIEPWNNGTADQLILNGINPANVNLVRNGNDVRLIIAESVPGAGDAGSILLKETLNDDTGVDKVVFADGTVWTRSDLRVMLLAQASTDGNDTITGFNTADTLTGGKGDDVLNGGSGNDTYVYTRGDGNDTIIEPWNNGTADQLILNGINPANVSLVRNGNDVRLIIAESVPGAGDAGSILLKETLNDDTGVDKVVFADGTIWTRADLRIMLISLAGTPGNDSITGTPSADIISGAKGDDVLNGGSGNDTYVYARGDGNDTIIEPWNNGTADQLILNGINPANVSLVRNGNDVKLIIAESAPGAGDAGSILLKETLIDDFGIGVDKVVFADGTVWTRADLRVMLLAQASTDGNDTINGFNTADTISSGKGDDVLDGGSGNDTYVYTRGDGNDTIIESFNNGTADQLILNGINPANVSLMRNGNDVKLIIAESSPETGDAGSILLRETLDDYVGTGIDKIVFADGTIWTRADLRVMLLAQASTGGNDTINGFNIADTLTGGKGDDVLNGSSGNDTYVYTRGDGTDTITEQTSNGTADQLILNGINPANVSLVRNGNDVTIVIAESAPGAGDAGSILLKANLDEYYDTGVDKIVFADGTIWTRADLRVMLLTQASTDGNDTIFGFTNADTITGGKGDDVLNGGSGNDTYVYTRGDGNDTITEQQPPSGADQLVLNGINPANVSLMRNGSDVTIVIAESAPGAGDAGSILLKANLDDYYDTGVEKVIFADGTIWTRSDLKVMLLASTEGNDTITGFNTADTLTGGKGDDVLNGGSGNDTYVYTRGDGNDTIIEPWNNGTADQLILNGINPANVNLVRNGNDVRLIIAESVPGAGDAGSILLKETLNDDTGVDKMVFADGTVWTRSDLKVRVLSDAATSADDTIVGFSTPDLIRGGAGDDVLTGKAGSDIYIYDRGDGKEVIDDQGSSSDLNRLLLHGINPSEVTMVRNGDNVILLIGESGDDGRLTIRNQFISGGRISTIEFDDGTVWTHQMVLANAIANVGSVVTHYGTFGDETIVGTNVDDVIDSGLGSDIMKGGSGSDIYRYGVGYNNDTIIENSGSADTDIVQLLGLNVADLAFGRSGDHLSIRINSTGDTLKIQDHFASTSYGIEEIKFADGTTWDRNQIQSAAWLRGTAGNDTIAGTSGADTLLGDAGDDKLTGGAGNDAFVFKPNFGHDTITDFKVGAATDDTIEFTHDVFADFAAVLAAASQAESDVLIAHDADNNITLKNVVLSGLHADDFRFIG</sequence>
<dbReference type="Proteomes" id="UP001061991">
    <property type="component" value="Plasmid p_unnamed2"/>
</dbReference>
<gene>
    <name evidence="1" type="ORF">N8E88_04625</name>
</gene>
<proteinExistence type="predicted"/>
<organism evidence="1 2">
    <name type="scientific">Phyllobacterium zundukense</name>
    <dbReference type="NCBI Taxonomy" id="1867719"/>
    <lineage>
        <taxon>Bacteria</taxon>
        <taxon>Pseudomonadati</taxon>
        <taxon>Pseudomonadota</taxon>
        <taxon>Alphaproteobacteria</taxon>
        <taxon>Hyphomicrobiales</taxon>
        <taxon>Phyllobacteriaceae</taxon>
        <taxon>Phyllobacterium</taxon>
    </lineage>
</organism>
<name>A0ACD4CX10_9HYPH</name>
<geneLocation type="plasmid" evidence="1 2">
    <name>p_unnamed2</name>
</geneLocation>
<keyword evidence="2" id="KW-1185">Reference proteome</keyword>